<feature type="binding site" evidence="8">
    <location>
        <position position="498"/>
    </location>
    <ligand>
        <name>NADP(+)</name>
        <dbReference type="ChEBI" id="CHEBI:58349"/>
    </ligand>
</feature>
<feature type="binding site" evidence="8">
    <location>
        <begin position="262"/>
        <end position="264"/>
    </location>
    <ligand>
        <name>shikimate</name>
        <dbReference type="ChEBI" id="CHEBI:36208"/>
    </ligand>
</feature>
<protein>
    <recommendedName>
        <fullName evidence="2 8">Shikimate dehydrogenase (NADP(+))</fullName>
        <shortName evidence="8">SDH</shortName>
        <ecNumber evidence="2 8">1.1.1.25</ecNumber>
    </recommendedName>
</protein>
<dbReference type="STRING" id="1936003.STSP2_02003"/>
<comment type="function">
    <text evidence="8">Involved in the biosynthesis of the chorismate, which leads to the biosynthesis of aromatic amino acids. Catalyzes the reversible NADPH linked reduction of 3-dehydroshikimate (DHSA) to yield shikimate (SA).</text>
</comment>
<dbReference type="Proteomes" id="UP000189674">
    <property type="component" value="Chromosome"/>
</dbReference>
<proteinExistence type="inferred from homology"/>
<dbReference type="Pfam" id="PF01488">
    <property type="entry name" value="Shikimate_DH"/>
    <property type="match status" value="1"/>
</dbReference>
<evidence type="ECO:0000313" key="13">
    <source>
        <dbReference type="Proteomes" id="UP000189674"/>
    </source>
</evidence>
<comment type="similarity">
    <text evidence="8">Belongs to the shikimate dehydrogenase family.</text>
</comment>
<reference evidence="13" key="1">
    <citation type="submission" date="2017-02" db="EMBL/GenBank/DDBJ databases">
        <title>Comparative genomics and description of representatives of a novel lineage of planctomycetes thriving in anoxic sediments.</title>
        <authorList>
            <person name="Spring S."/>
            <person name="Bunk B."/>
            <person name="Sproer C."/>
        </authorList>
    </citation>
    <scope>NUCLEOTIDE SEQUENCE [LARGE SCALE GENOMIC DNA]</scope>
    <source>
        <strain evidence="13">ST-NAGAB-D1</strain>
    </source>
</reference>
<evidence type="ECO:0000256" key="1">
    <source>
        <dbReference type="ARBA" id="ARBA00004871"/>
    </source>
</evidence>
<dbReference type="CDD" id="cd01065">
    <property type="entry name" value="NAD_bind_Shikimate_DH"/>
    <property type="match status" value="1"/>
</dbReference>
<dbReference type="EMBL" id="CP019791">
    <property type="protein sequence ID" value="AQT68827.1"/>
    <property type="molecule type" value="Genomic_DNA"/>
</dbReference>
<dbReference type="AlphaFoldDB" id="A0A1U9NM00"/>
<dbReference type="NCBIfam" id="TIGR00507">
    <property type="entry name" value="aroE"/>
    <property type="match status" value="1"/>
</dbReference>
<feature type="binding site" evidence="8">
    <location>
        <position position="317"/>
    </location>
    <ligand>
        <name>shikimate</name>
        <dbReference type="ChEBI" id="CHEBI:36208"/>
    </ligand>
</feature>
<dbReference type="EC" id="1.1.1.25" evidence="2 8"/>
<dbReference type="PROSITE" id="PS00065">
    <property type="entry name" value="D_2_HYDROXYACID_DH_1"/>
    <property type="match status" value="1"/>
</dbReference>
<dbReference type="InterPro" id="IPR001381">
    <property type="entry name" value="DHquinase_I"/>
</dbReference>
<dbReference type="Pfam" id="PF01487">
    <property type="entry name" value="DHquinase_I"/>
    <property type="match status" value="1"/>
</dbReference>
<feature type="binding site" evidence="8">
    <location>
        <begin position="413"/>
        <end position="418"/>
    </location>
    <ligand>
        <name>NADP(+)</name>
        <dbReference type="ChEBI" id="CHEBI:58349"/>
    </ligand>
</feature>
<dbReference type="GO" id="GO:0019632">
    <property type="term" value="P:shikimate metabolic process"/>
    <property type="evidence" value="ECO:0007669"/>
    <property type="project" value="InterPro"/>
</dbReference>
<dbReference type="InterPro" id="IPR006151">
    <property type="entry name" value="Shikm_DH/Glu-tRNA_Rdtase"/>
</dbReference>
<keyword evidence="5 8" id="KW-0560">Oxidoreductase</keyword>
<dbReference type="GO" id="GO:0009073">
    <property type="term" value="P:aromatic amino acid family biosynthetic process"/>
    <property type="evidence" value="ECO:0007669"/>
    <property type="project" value="UniProtKB-KW"/>
</dbReference>
<dbReference type="UniPathway" id="UPA00053">
    <property type="reaction ID" value="UER00087"/>
</dbReference>
<evidence type="ECO:0000256" key="2">
    <source>
        <dbReference type="ARBA" id="ARBA00012962"/>
    </source>
</evidence>
<dbReference type="Gene3D" id="3.20.20.70">
    <property type="entry name" value="Aldolase class I"/>
    <property type="match status" value="1"/>
</dbReference>
<feature type="active site" description="Proton acceptor" evidence="8">
    <location>
        <position position="321"/>
    </location>
</feature>
<evidence type="ECO:0000256" key="7">
    <source>
        <dbReference type="ARBA" id="ARBA00049442"/>
    </source>
</evidence>
<dbReference type="PANTHER" id="PTHR21089">
    <property type="entry name" value="SHIKIMATE DEHYDROGENASE"/>
    <property type="match status" value="1"/>
</dbReference>
<comment type="pathway">
    <text evidence="1 8">Metabolic intermediate biosynthesis; chorismate biosynthesis; chorismate from D-erythrose 4-phosphate and phosphoenolpyruvate: step 4/7.</text>
</comment>
<dbReference type="InterPro" id="IPR013708">
    <property type="entry name" value="Shikimate_DH-bd_N"/>
</dbReference>
<gene>
    <name evidence="8 12" type="primary">aroE</name>
    <name evidence="12" type="ORF">STSP2_02003</name>
</gene>
<dbReference type="PANTHER" id="PTHR21089:SF1">
    <property type="entry name" value="BIFUNCTIONAL 3-DEHYDROQUINATE DEHYDRATASE_SHIKIMATE DEHYDROGENASE, CHLOROPLASTIC"/>
    <property type="match status" value="1"/>
</dbReference>
<dbReference type="InterPro" id="IPR046346">
    <property type="entry name" value="Aminoacid_DH-like_N_sf"/>
</dbReference>
<dbReference type="Pfam" id="PF08501">
    <property type="entry name" value="Shikimate_dh_N"/>
    <property type="match status" value="1"/>
</dbReference>
<sequence length="535" mass="58268" precursor="true">MLAFVRNCVISFSMTYITIPIAAKTADSAGQQITKAAHAGAEILELRLDSLPQLNAENVSRLVAFAKATELGVIATCRDNAEGGTGDWPQDVRTRMLCEAIQAGADYVDCELANYYDPAVREPIDKSLAGKPSCRLILSCHNFEGTFTDLTALYKEMADQGGRVIPKLAYTAKHINDCFPAIDLLRTKDRDAIVICMGEAGYITRVLAKRFGSYLTFACLDEQCSTAPGQVSIDELKNLYRWDSIGPNTRLFGVIGSPIAHSMSPPMFNAIFEHKNLDCLYLLLRVDGEMPEFAEFMDNITDRERVGLIDFGGFSVTLPHKAHAVDYAEEKGEYLEPLAATIGAVNTLKVGVNGRVSGFNTDYAGALDAITSTLGIERHGLHGKKVAVVGAGGVGRAVVAGLADVGAKIVIYNRTIQKAKDLAGEFHCKYAGLDELTDMDAEIIVNCTSIGMHPDVDSSPVPRECIKQGMVVFDTIYNPLETKILQYAREAGAKTVSGAEMFVRQAMKQFKIYFGEEPPEQIMRKAVSERLGGEF</sequence>
<comment type="catalytic activity">
    <reaction evidence="7 8">
        <text>shikimate + NADP(+) = 3-dehydroshikimate + NADPH + H(+)</text>
        <dbReference type="Rhea" id="RHEA:17737"/>
        <dbReference type="ChEBI" id="CHEBI:15378"/>
        <dbReference type="ChEBI" id="CHEBI:16630"/>
        <dbReference type="ChEBI" id="CHEBI:36208"/>
        <dbReference type="ChEBI" id="CHEBI:57783"/>
        <dbReference type="ChEBI" id="CHEBI:58349"/>
        <dbReference type="EC" id="1.1.1.25"/>
    </reaction>
</comment>
<feature type="domain" description="Quinate/shikimate 5-dehydrogenase/glutamyl-tRNA reductase" evidence="9">
    <location>
        <begin position="380"/>
        <end position="449"/>
    </location>
</feature>
<evidence type="ECO:0000256" key="5">
    <source>
        <dbReference type="ARBA" id="ARBA00023002"/>
    </source>
</evidence>
<evidence type="ECO:0000256" key="6">
    <source>
        <dbReference type="ARBA" id="ARBA00023141"/>
    </source>
</evidence>
<evidence type="ECO:0000313" key="12">
    <source>
        <dbReference type="EMBL" id="AQT68827.1"/>
    </source>
</evidence>
<dbReference type="PRINTS" id="PR00411">
    <property type="entry name" value="PNDRDTASEI"/>
</dbReference>
<keyword evidence="13" id="KW-1185">Reference proteome</keyword>
<dbReference type="InterPro" id="IPR011342">
    <property type="entry name" value="Shikimate_DH"/>
</dbReference>
<dbReference type="GO" id="GO:0008652">
    <property type="term" value="P:amino acid biosynthetic process"/>
    <property type="evidence" value="ECO:0007669"/>
    <property type="project" value="UniProtKB-KW"/>
</dbReference>
<feature type="binding site" evidence="8">
    <location>
        <begin position="390"/>
        <end position="394"/>
    </location>
    <ligand>
        <name>NADP(+)</name>
        <dbReference type="ChEBI" id="CHEBI:58349"/>
    </ligand>
</feature>
<dbReference type="KEGG" id="alus:STSP2_02003"/>
<feature type="binding site" evidence="8">
    <location>
        <position position="362"/>
    </location>
    <ligand>
        <name>shikimate</name>
        <dbReference type="ChEBI" id="CHEBI:36208"/>
    </ligand>
</feature>
<dbReference type="Pfam" id="PF18317">
    <property type="entry name" value="SDH_C"/>
    <property type="match status" value="1"/>
</dbReference>
<dbReference type="InterPro" id="IPR029752">
    <property type="entry name" value="D-isomer_DH_CS1"/>
</dbReference>
<evidence type="ECO:0000256" key="8">
    <source>
        <dbReference type="HAMAP-Rule" id="MF_00222"/>
    </source>
</evidence>
<dbReference type="OrthoDB" id="9792692at2"/>
<dbReference type="InterPro" id="IPR036291">
    <property type="entry name" value="NAD(P)-bd_dom_sf"/>
</dbReference>
<keyword evidence="6 8" id="KW-0057">Aromatic amino acid biosynthesis</keyword>
<feature type="domain" description="Shikimate dehydrogenase substrate binding N-terminal" evidence="10">
    <location>
        <begin position="254"/>
        <end position="348"/>
    </location>
</feature>
<feature type="binding site" evidence="8">
    <location>
        <position position="477"/>
    </location>
    <ligand>
        <name>shikimate</name>
        <dbReference type="ChEBI" id="CHEBI:36208"/>
    </ligand>
</feature>
<dbReference type="InterPro" id="IPR013785">
    <property type="entry name" value="Aldolase_TIM"/>
</dbReference>
<dbReference type="InterPro" id="IPR022893">
    <property type="entry name" value="Shikimate_DH_fam"/>
</dbReference>
<comment type="subunit">
    <text evidence="8">Homodimer.</text>
</comment>
<dbReference type="GO" id="GO:0004764">
    <property type="term" value="F:shikimate 3-dehydrogenase (NADP+) activity"/>
    <property type="evidence" value="ECO:0007669"/>
    <property type="project" value="UniProtKB-UniRule"/>
</dbReference>
<feature type="binding site" evidence="8">
    <location>
        <position position="346"/>
    </location>
    <ligand>
        <name>shikimate</name>
        <dbReference type="ChEBI" id="CHEBI:36208"/>
    </ligand>
</feature>
<dbReference type="HAMAP" id="MF_00222">
    <property type="entry name" value="Shikimate_DH_AroE"/>
    <property type="match status" value="1"/>
</dbReference>
<evidence type="ECO:0000259" key="9">
    <source>
        <dbReference type="Pfam" id="PF01488"/>
    </source>
</evidence>
<evidence type="ECO:0000259" key="10">
    <source>
        <dbReference type="Pfam" id="PF08501"/>
    </source>
</evidence>
<dbReference type="CDD" id="cd00502">
    <property type="entry name" value="DHQase_I"/>
    <property type="match status" value="1"/>
</dbReference>
<dbReference type="InterPro" id="IPR041121">
    <property type="entry name" value="SDH_C"/>
</dbReference>
<dbReference type="GO" id="GO:0003855">
    <property type="term" value="F:3-dehydroquinate dehydratase activity"/>
    <property type="evidence" value="ECO:0007669"/>
    <property type="project" value="InterPro"/>
</dbReference>
<dbReference type="GO" id="GO:0050661">
    <property type="term" value="F:NADP binding"/>
    <property type="evidence" value="ECO:0007669"/>
    <property type="project" value="InterPro"/>
</dbReference>
<dbReference type="Gene3D" id="3.40.50.720">
    <property type="entry name" value="NAD(P)-binding Rossmann-like Domain"/>
    <property type="match status" value="1"/>
</dbReference>
<dbReference type="GO" id="GO:0009423">
    <property type="term" value="P:chorismate biosynthetic process"/>
    <property type="evidence" value="ECO:0007669"/>
    <property type="project" value="UniProtKB-UniRule"/>
</dbReference>
<dbReference type="Gene3D" id="3.40.50.10860">
    <property type="entry name" value="Leucine Dehydrogenase, chain A, domain 1"/>
    <property type="match status" value="1"/>
</dbReference>
<dbReference type="SUPFAM" id="SSF51569">
    <property type="entry name" value="Aldolase"/>
    <property type="match status" value="1"/>
</dbReference>
<keyword evidence="3 8" id="KW-0028">Amino-acid biosynthesis</keyword>
<feature type="domain" description="SDH C-terminal" evidence="11">
    <location>
        <begin position="498"/>
        <end position="527"/>
    </location>
</feature>
<feature type="binding site" evidence="8">
    <location>
        <position position="475"/>
    </location>
    <ligand>
        <name>NADP(+)</name>
        <dbReference type="ChEBI" id="CHEBI:58349"/>
    </ligand>
</feature>
<name>A0A1U9NM00_9BACT</name>
<evidence type="ECO:0000256" key="3">
    <source>
        <dbReference type="ARBA" id="ARBA00022605"/>
    </source>
</evidence>
<evidence type="ECO:0000256" key="4">
    <source>
        <dbReference type="ARBA" id="ARBA00022857"/>
    </source>
</evidence>
<comment type="caution">
    <text evidence="8">Lacks conserved residue(s) required for the propagation of feature annotation.</text>
</comment>
<evidence type="ECO:0000259" key="11">
    <source>
        <dbReference type="Pfam" id="PF18317"/>
    </source>
</evidence>
<dbReference type="SUPFAM" id="SSF51735">
    <property type="entry name" value="NAD(P)-binding Rossmann-fold domains"/>
    <property type="match status" value="1"/>
</dbReference>
<organism evidence="12 13">
    <name type="scientific">Anaerohalosphaera lusitana</name>
    <dbReference type="NCBI Taxonomy" id="1936003"/>
    <lineage>
        <taxon>Bacteria</taxon>
        <taxon>Pseudomonadati</taxon>
        <taxon>Planctomycetota</taxon>
        <taxon>Phycisphaerae</taxon>
        <taxon>Sedimentisphaerales</taxon>
        <taxon>Anaerohalosphaeraceae</taxon>
        <taxon>Anaerohalosphaera</taxon>
    </lineage>
</organism>
<dbReference type="SUPFAM" id="SSF53223">
    <property type="entry name" value="Aminoacid dehydrogenase-like, N-terminal domain"/>
    <property type="match status" value="1"/>
</dbReference>
<accession>A0A1U9NM00</accession>
<feature type="binding site" evidence="8">
    <location>
        <position position="505"/>
    </location>
    <ligand>
        <name>shikimate</name>
        <dbReference type="ChEBI" id="CHEBI:36208"/>
    </ligand>
</feature>
<keyword evidence="4 8" id="KW-0521">NADP</keyword>